<evidence type="ECO:0000313" key="8">
    <source>
        <dbReference type="EMBL" id="PWW82866.1"/>
    </source>
</evidence>
<evidence type="ECO:0000313" key="9">
    <source>
        <dbReference type="Proteomes" id="UP000246278"/>
    </source>
</evidence>
<comment type="pathway">
    <text evidence="2 6">Cofactor biosynthesis; molybdopterin biosynthesis.</text>
</comment>
<dbReference type="SUPFAM" id="SSF53218">
    <property type="entry name" value="Molybdenum cofactor biosynthesis proteins"/>
    <property type="match status" value="1"/>
</dbReference>
<gene>
    <name evidence="8" type="ORF">CR164_03780</name>
</gene>
<evidence type="ECO:0000256" key="3">
    <source>
        <dbReference type="ARBA" id="ARBA00010763"/>
    </source>
</evidence>
<evidence type="ECO:0000256" key="4">
    <source>
        <dbReference type="ARBA" id="ARBA00023150"/>
    </source>
</evidence>
<comment type="similarity">
    <text evidence="3 6">Belongs to the MoeA family.</text>
</comment>
<dbReference type="InterPro" id="IPR005111">
    <property type="entry name" value="MoeA_C_domain_IV"/>
</dbReference>
<evidence type="ECO:0000256" key="5">
    <source>
        <dbReference type="ARBA" id="ARBA00047317"/>
    </source>
</evidence>
<dbReference type="InterPro" id="IPR036425">
    <property type="entry name" value="MoaB/Mog-like_dom_sf"/>
</dbReference>
<dbReference type="SUPFAM" id="SSF63882">
    <property type="entry name" value="MoeA N-terminal region -like"/>
    <property type="match status" value="1"/>
</dbReference>
<dbReference type="PANTHER" id="PTHR10192:SF5">
    <property type="entry name" value="GEPHYRIN"/>
    <property type="match status" value="1"/>
</dbReference>
<comment type="function">
    <text evidence="1 6">Catalyzes the insertion of molybdate into adenylated molybdopterin with the concomitant release of AMP.</text>
</comment>
<dbReference type="Gene3D" id="2.170.190.11">
    <property type="entry name" value="Molybdopterin biosynthesis moea protein, domain 3"/>
    <property type="match status" value="1"/>
</dbReference>
<dbReference type="OrthoDB" id="9804758at2"/>
<keyword evidence="9" id="KW-1185">Reference proteome</keyword>
<dbReference type="Pfam" id="PF03453">
    <property type="entry name" value="MoeA_N"/>
    <property type="match status" value="1"/>
</dbReference>
<dbReference type="InterPro" id="IPR005110">
    <property type="entry name" value="MoeA_linker/N"/>
</dbReference>
<dbReference type="InterPro" id="IPR001453">
    <property type="entry name" value="MoaB/Mog_dom"/>
</dbReference>
<dbReference type="SUPFAM" id="SSF63867">
    <property type="entry name" value="MoeA C-terminal domain-like"/>
    <property type="match status" value="1"/>
</dbReference>
<keyword evidence="6" id="KW-0500">Molybdenum</keyword>
<protein>
    <recommendedName>
        <fullName evidence="6">Molybdopterin molybdenumtransferase</fullName>
        <ecNumber evidence="6">2.10.1.1</ecNumber>
    </recommendedName>
</protein>
<keyword evidence="6" id="KW-0460">Magnesium</keyword>
<dbReference type="PROSITE" id="PS01079">
    <property type="entry name" value="MOCF_BIOSYNTHESIS_2"/>
    <property type="match status" value="1"/>
</dbReference>
<evidence type="ECO:0000256" key="2">
    <source>
        <dbReference type="ARBA" id="ARBA00005046"/>
    </source>
</evidence>
<dbReference type="NCBIfam" id="NF045515">
    <property type="entry name" value="Glp_gephyrin"/>
    <property type="match status" value="1"/>
</dbReference>
<organism evidence="8 9">
    <name type="scientific">Prosthecochloris marina</name>
    <dbReference type="NCBI Taxonomy" id="2017681"/>
    <lineage>
        <taxon>Bacteria</taxon>
        <taxon>Pseudomonadati</taxon>
        <taxon>Chlorobiota</taxon>
        <taxon>Chlorobiia</taxon>
        <taxon>Chlorobiales</taxon>
        <taxon>Chlorobiaceae</taxon>
        <taxon>Prosthecochloris</taxon>
    </lineage>
</organism>
<dbReference type="PANTHER" id="PTHR10192">
    <property type="entry name" value="MOLYBDOPTERIN BIOSYNTHESIS PROTEIN"/>
    <property type="match status" value="1"/>
</dbReference>
<dbReference type="NCBIfam" id="TIGR00177">
    <property type="entry name" value="molyb_syn"/>
    <property type="match status" value="1"/>
</dbReference>
<evidence type="ECO:0000259" key="7">
    <source>
        <dbReference type="SMART" id="SM00852"/>
    </source>
</evidence>
<comment type="caution">
    <text evidence="8">The sequence shown here is derived from an EMBL/GenBank/DDBJ whole genome shotgun (WGS) entry which is preliminary data.</text>
</comment>
<feature type="domain" description="MoaB/Mog" evidence="7">
    <location>
        <begin position="180"/>
        <end position="319"/>
    </location>
</feature>
<reference evidence="9" key="1">
    <citation type="submission" date="2017-10" db="EMBL/GenBank/DDBJ databases">
        <authorList>
            <person name="Gaisin V.A."/>
            <person name="Rysina M.S."/>
            <person name="Grouzdev D.S."/>
        </authorList>
    </citation>
    <scope>NUCLEOTIDE SEQUENCE [LARGE SCALE GENOMIC DNA]</scope>
    <source>
        <strain evidence="9">V1</strain>
    </source>
</reference>
<dbReference type="GO" id="GO:0046872">
    <property type="term" value="F:metal ion binding"/>
    <property type="evidence" value="ECO:0007669"/>
    <property type="project" value="UniProtKB-UniRule"/>
</dbReference>
<dbReference type="Pfam" id="PF00994">
    <property type="entry name" value="MoCF_biosynth"/>
    <property type="match status" value="1"/>
</dbReference>
<dbReference type="AlphaFoldDB" id="A0A317TAZ1"/>
<dbReference type="SMART" id="SM00852">
    <property type="entry name" value="MoCF_biosynth"/>
    <property type="match status" value="1"/>
</dbReference>
<dbReference type="InterPro" id="IPR036688">
    <property type="entry name" value="MoeA_C_domain_IV_sf"/>
</dbReference>
<dbReference type="Gene3D" id="3.40.980.10">
    <property type="entry name" value="MoaB/Mog-like domain"/>
    <property type="match status" value="1"/>
</dbReference>
<evidence type="ECO:0000256" key="6">
    <source>
        <dbReference type="RuleBase" id="RU365090"/>
    </source>
</evidence>
<dbReference type="GO" id="GO:0061599">
    <property type="term" value="F:molybdopterin molybdotransferase activity"/>
    <property type="evidence" value="ECO:0007669"/>
    <property type="project" value="UniProtKB-UniRule"/>
</dbReference>
<keyword evidence="4 6" id="KW-0501">Molybdenum cofactor biosynthesis</keyword>
<keyword evidence="6 8" id="KW-0808">Transferase</keyword>
<comment type="cofactor">
    <cofactor evidence="6">
        <name>Mg(2+)</name>
        <dbReference type="ChEBI" id="CHEBI:18420"/>
    </cofactor>
</comment>
<dbReference type="GO" id="GO:0005829">
    <property type="term" value="C:cytosol"/>
    <property type="evidence" value="ECO:0007669"/>
    <property type="project" value="TreeGrafter"/>
</dbReference>
<accession>A0A317TAZ1</accession>
<dbReference type="GO" id="GO:0006777">
    <property type="term" value="P:Mo-molybdopterin cofactor biosynthetic process"/>
    <property type="evidence" value="ECO:0007669"/>
    <property type="project" value="UniProtKB-UniRule"/>
</dbReference>
<dbReference type="Gene3D" id="3.90.105.10">
    <property type="entry name" value="Molybdopterin biosynthesis moea protein, domain 2"/>
    <property type="match status" value="1"/>
</dbReference>
<dbReference type="Pfam" id="PF03454">
    <property type="entry name" value="MoeA_C"/>
    <property type="match status" value="1"/>
</dbReference>
<dbReference type="InterPro" id="IPR038987">
    <property type="entry name" value="MoeA-like"/>
</dbReference>
<dbReference type="InterPro" id="IPR008284">
    <property type="entry name" value="MoCF_biosynth_CS"/>
</dbReference>
<dbReference type="RefSeq" id="WP_110022581.1">
    <property type="nucleotide sequence ID" value="NZ_PDNZ01000002.1"/>
</dbReference>
<comment type="catalytic activity">
    <reaction evidence="5">
        <text>adenylyl-molybdopterin + molybdate = Mo-molybdopterin + AMP + H(+)</text>
        <dbReference type="Rhea" id="RHEA:35047"/>
        <dbReference type="ChEBI" id="CHEBI:15378"/>
        <dbReference type="ChEBI" id="CHEBI:36264"/>
        <dbReference type="ChEBI" id="CHEBI:62727"/>
        <dbReference type="ChEBI" id="CHEBI:71302"/>
        <dbReference type="ChEBI" id="CHEBI:456215"/>
        <dbReference type="EC" id="2.10.1.1"/>
    </reaction>
</comment>
<dbReference type="EMBL" id="PDNZ01000002">
    <property type="protein sequence ID" value="PWW82866.1"/>
    <property type="molecule type" value="Genomic_DNA"/>
</dbReference>
<dbReference type="InterPro" id="IPR036135">
    <property type="entry name" value="MoeA_linker/N_sf"/>
</dbReference>
<dbReference type="CDD" id="cd00887">
    <property type="entry name" value="MoeA"/>
    <property type="match status" value="1"/>
</dbReference>
<name>A0A317TAZ1_9CHLB</name>
<dbReference type="UniPathway" id="UPA00344"/>
<keyword evidence="6" id="KW-0479">Metal-binding</keyword>
<dbReference type="Gene3D" id="2.40.340.10">
    <property type="entry name" value="MoeA, C-terminal, domain IV"/>
    <property type="match status" value="1"/>
</dbReference>
<dbReference type="EC" id="2.10.1.1" evidence="6"/>
<sequence length="408" mass="43846">MITVKEAHERIAVSVKKLPVEEKPLNSAQGQVLAEDICAGFQLPRFDNAAMDGFAVQWEDIRDASQEHPAVLKVTEEIAAGAQPGLPVVAGSCAQIMTGAPMPKGADTVVIFEHTSGFGGSEVKVFKAPEFCANVRYAGEEVRPGEVLLKRGERLTPAELGVLAAFGRSVVPVYRRPRIGIITVGDELRSPGERLEGAAIYNSNGYSLGSCAIAAGAQISGQWQVPDDVAVIREALVEALSASDLLVTAGGISTGEYDYMQELLTGLGIEQEFWKVVQKPGKPFFFGKGDDGKMVFGLPGNPVSALVCFLEYCMPTLSAMQNSGYHGKIEAELVEPFPADKKRYRFLFGRIWQKKGRLFCKVSPKIESHMITSLVGANCLIEAPASLQPLSAGNAVTCNVLPWSSLDE</sequence>
<proteinExistence type="inferred from homology"/>
<evidence type="ECO:0000256" key="1">
    <source>
        <dbReference type="ARBA" id="ARBA00002901"/>
    </source>
</evidence>
<dbReference type="Proteomes" id="UP000246278">
    <property type="component" value="Unassembled WGS sequence"/>
</dbReference>